<protein>
    <recommendedName>
        <fullName evidence="1">Anthrax toxin edema factor central domain-containing protein</fullName>
    </recommendedName>
</protein>
<dbReference type="AlphaFoldDB" id="A0A845GYH1"/>
<gene>
    <name evidence="2" type="ORF">GTP90_31390</name>
</gene>
<dbReference type="GO" id="GO:0005576">
    <property type="term" value="C:extracellular region"/>
    <property type="evidence" value="ECO:0007669"/>
    <property type="project" value="InterPro"/>
</dbReference>
<evidence type="ECO:0000313" key="3">
    <source>
        <dbReference type="Proteomes" id="UP000447355"/>
    </source>
</evidence>
<proteinExistence type="predicted"/>
<dbReference type="Proteomes" id="UP000447355">
    <property type="component" value="Unassembled WGS sequence"/>
</dbReference>
<name>A0A845GYH1_9BURK</name>
<dbReference type="Pfam" id="PF03497">
    <property type="entry name" value="Anthrax_toxA"/>
    <property type="match status" value="1"/>
</dbReference>
<evidence type="ECO:0000259" key="1">
    <source>
        <dbReference type="Pfam" id="PF03497"/>
    </source>
</evidence>
<dbReference type="InterPro" id="IPR035099">
    <property type="entry name" value="Anthrax_toxin_C-terminal"/>
</dbReference>
<reference evidence="2" key="1">
    <citation type="submission" date="2019-12" db="EMBL/GenBank/DDBJ databases">
        <title>Novel species isolated from a subtropical stream in China.</title>
        <authorList>
            <person name="Lu H."/>
        </authorList>
    </citation>
    <scope>NUCLEOTIDE SEQUENCE [LARGE SCALE GENOMIC DNA]</scope>
    <source>
        <strain evidence="2">FT81W</strain>
    </source>
</reference>
<dbReference type="RefSeq" id="WP_161087193.1">
    <property type="nucleotide sequence ID" value="NZ_WWCX01000115.1"/>
</dbReference>
<dbReference type="InterPro" id="IPR005165">
    <property type="entry name" value="Anthrax_toxin_edema_cen"/>
</dbReference>
<dbReference type="EMBL" id="WWCX01000115">
    <property type="protein sequence ID" value="MYM98362.1"/>
    <property type="molecule type" value="Genomic_DNA"/>
</dbReference>
<dbReference type="InterPro" id="IPR037017">
    <property type="entry name" value="Anthrax_toxin_edema_cen_sf"/>
</dbReference>
<dbReference type="GO" id="GO:0008294">
    <property type="term" value="F:calcium- and calmodulin-responsive adenylate cyclase activity"/>
    <property type="evidence" value="ECO:0007669"/>
    <property type="project" value="InterPro"/>
</dbReference>
<feature type="domain" description="Anthrax toxin edema factor central" evidence="1">
    <location>
        <begin position="15"/>
        <end position="163"/>
    </location>
</feature>
<sequence>MPVFDLMPSFLHAENGMTRLDMIACQQVANTLDEVIIFRSTGPWSRRWLEDGFPSKNFHVKGKSSDWGPQAGFVPYDGTYSKVGHDQGKAQKGTRANQKGINDGFASARVLELTLEQLTRQLVEAEELPARTAVQFMEAIPGTRDFSLLAQRSGDGLLFEFRACWHRAGATAGTAVYQIHVYTIATDFSARGMASRLLLPLEVMCSSEAGANDRPMTGDYDLMAVCPRWSDYGSTSMREISKPGLVMNGMAPRRGQVFAAGTNLDKVMTMETTTGRPRPQGWQAPAGFGNEEHYDMGNITPRILRCINLLNGRMVNGNGAFRRVHHNAESHRHVAFGALVQADMENNNDGFPLTVFQPDAAGLRHPPIAAYRNAATLLTMREFRVYAGLLQDAGYFLPRNAAWGMSIRDAMQPA</sequence>
<dbReference type="Gene3D" id="3.90.1760.10">
    <property type="entry name" value="Anthrax toxin, edema factor, central domain"/>
    <property type="match status" value="1"/>
</dbReference>
<dbReference type="SUPFAM" id="SSF81298">
    <property type="entry name" value="Adenylylcyclase toxin (the edema factor)"/>
    <property type="match status" value="2"/>
</dbReference>
<organism evidence="2 3">
    <name type="scientific">Duganella vulcania</name>
    <dbReference type="NCBI Taxonomy" id="2692166"/>
    <lineage>
        <taxon>Bacteria</taxon>
        <taxon>Pseudomonadati</taxon>
        <taxon>Pseudomonadota</taxon>
        <taxon>Betaproteobacteria</taxon>
        <taxon>Burkholderiales</taxon>
        <taxon>Oxalobacteraceae</taxon>
        <taxon>Telluria group</taxon>
        <taxon>Duganella</taxon>
    </lineage>
</organism>
<comment type="caution">
    <text evidence="2">The sequence shown here is derived from an EMBL/GenBank/DDBJ whole genome shotgun (WGS) entry which is preliminary data.</text>
</comment>
<accession>A0A845GYH1</accession>
<evidence type="ECO:0000313" key="2">
    <source>
        <dbReference type="EMBL" id="MYM98362.1"/>
    </source>
</evidence>